<dbReference type="PROSITE" id="PS00217">
    <property type="entry name" value="SUGAR_TRANSPORT_2"/>
    <property type="match status" value="1"/>
</dbReference>
<evidence type="ECO:0000256" key="14">
    <source>
        <dbReference type="RuleBase" id="RU003346"/>
    </source>
</evidence>
<dbReference type="AlphaFoldDB" id="F7DCG6"/>
<reference evidence="17" key="2">
    <citation type="submission" date="2025-09" db="UniProtKB">
        <authorList>
            <consortium name="Ensembl"/>
        </authorList>
    </citation>
    <scope>IDENTIFICATION</scope>
    <source>
        <strain evidence="17">Glennie</strain>
    </source>
</reference>
<dbReference type="FunFam" id="1.20.1250.20:FF:001511">
    <property type="entry name" value="Solute carrier family 2, facilitated glucose transporter member 5"/>
    <property type="match status" value="1"/>
</dbReference>
<dbReference type="STRING" id="9258.ENSOANP00000019297"/>
<evidence type="ECO:0000256" key="4">
    <source>
        <dbReference type="ARBA" id="ARBA00007004"/>
    </source>
</evidence>
<dbReference type="GO" id="GO:0055056">
    <property type="term" value="F:D-glucose transmembrane transporter activity"/>
    <property type="evidence" value="ECO:0000318"/>
    <property type="project" value="GO_Central"/>
</dbReference>
<dbReference type="InterPro" id="IPR005828">
    <property type="entry name" value="MFS_sugar_transport-like"/>
</dbReference>
<comment type="similarity">
    <text evidence="4">Belongs to the major facilitator superfamily. Sugar transporter (TC 2.A.1.1) family. Glucose transporter subfamily.</text>
</comment>
<dbReference type="HOGENOM" id="CLU_001265_30_11_1"/>
<comment type="subcellular location">
    <subcellularLocation>
        <location evidence="2">Cell membrane</location>
        <location evidence="2">Sarcolemma</location>
    </subcellularLocation>
    <subcellularLocation>
        <location evidence="3">Cell membrane</location>
        <topology evidence="3">Multi-pass membrane protein</topology>
    </subcellularLocation>
</comment>
<dbReference type="GO" id="GO:0070837">
    <property type="term" value="P:dehydroascorbic acid transport"/>
    <property type="evidence" value="ECO:0000318"/>
    <property type="project" value="GO_Central"/>
</dbReference>
<evidence type="ECO:0000313" key="17">
    <source>
        <dbReference type="Ensembl" id="ENSOANP00000019297.3"/>
    </source>
</evidence>
<keyword evidence="10 15" id="KW-1133">Transmembrane helix</keyword>
<evidence type="ECO:0000256" key="1">
    <source>
        <dbReference type="ARBA" id="ARBA00000590"/>
    </source>
</evidence>
<evidence type="ECO:0000256" key="7">
    <source>
        <dbReference type="ARBA" id="ARBA00022475"/>
    </source>
</evidence>
<keyword evidence="18" id="KW-1185">Reference proteome</keyword>
<evidence type="ECO:0000256" key="10">
    <source>
        <dbReference type="ARBA" id="ARBA00022989"/>
    </source>
</evidence>
<feature type="domain" description="Major facilitator superfamily (MFS) profile" evidence="16">
    <location>
        <begin position="1"/>
        <end position="440"/>
    </location>
</feature>
<dbReference type="GO" id="GO:0005886">
    <property type="term" value="C:plasma membrane"/>
    <property type="evidence" value="ECO:0000318"/>
    <property type="project" value="GO_Central"/>
</dbReference>
<feature type="transmembrane region" description="Helical" evidence="15">
    <location>
        <begin position="106"/>
        <end position="126"/>
    </location>
</feature>
<reference evidence="17" key="1">
    <citation type="submission" date="2025-08" db="UniProtKB">
        <authorList>
            <consortium name="Ensembl"/>
        </authorList>
    </citation>
    <scope>IDENTIFICATION</scope>
    <source>
        <strain evidence="17">Glennie</strain>
    </source>
</reference>
<name>F7DCG6_ORNAN</name>
<dbReference type="NCBIfam" id="TIGR00879">
    <property type="entry name" value="SP"/>
    <property type="match status" value="1"/>
</dbReference>
<feature type="transmembrane region" description="Helical" evidence="15">
    <location>
        <begin position="386"/>
        <end position="406"/>
    </location>
</feature>
<feature type="transmembrane region" description="Helical" evidence="15">
    <location>
        <begin position="168"/>
        <end position="190"/>
    </location>
</feature>
<feature type="transmembrane region" description="Helical" evidence="15">
    <location>
        <begin position="412"/>
        <end position="436"/>
    </location>
</feature>
<evidence type="ECO:0000256" key="5">
    <source>
        <dbReference type="ARBA" id="ARBA00015973"/>
    </source>
</evidence>
<dbReference type="Ensembl" id="ENSOANT00000019300.3">
    <property type="protein sequence ID" value="ENSOANP00000019297.3"/>
    <property type="gene ID" value="ENSOANG00000012183.4"/>
</dbReference>
<dbReference type="PRINTS" id="PR00171">
    <property type="entry name" value="SUGRTRNSPORT"/>
</dbReference>
<organism evidence="17 18">
    <name type="scientific">Ornithorhynchus anatinus</name>
    <name type="common">Duckbill platypus</name>
    <dbReference type="NCBI Taxonomy" id="9258"/>
    <lineage>
        <taxon>Eukaryota</taxon>
        <taxon>Metazoa</taxon>
        <taxon>Chordata</taxon>
        <taxon>Craniata</taxon>
        <taxon>Vertebrata</taxon>
        <taxon>Euteleostomi</taxon>
        <taxon>Mammalia</taxon>
        <taxon>Monotremata</taxon>
        <taxon>Ornithorhynchidae</taxon>
        <taxon>Ornithorhynchus</taxon>
    </lineage>
</organism>
<feature type="transmembrane region" description="Helical" evidence="15">
    <location>
        <begin position="46"/>
        <end position="66"/>
    </location>
</feature>
<dbReference type="Proteomes" id="UP000002279">
    <property type="component" value="Unplaced"/>
</dbReference>
<feature type="transmembrane region" description="Helical" evidence="15">
    <location>
        <begin position="344"/>
        <end position="365"/>
    </location>
</feature>
<sequence length="474" mass="51228">MGQGPCPAQPGPGSLIPAPPLHIRSFLNATWAARRGAAPTPETLTLLWSSVISIFGLGGILGCLCSQSLVERFGKKKCLLFNNLFMLGASGVLAGSKMAASFEMALAGRLLIGFSSGVSLIIHPIYAGEIAPRSLRGFTNASVGIFVTLGKVFGQVLGLRELLGTESLWPCLLGCTGVTALLQLVTLPFFPESPRYLLMEKGDQEACWKAVQQLWGPGDHKAEVEDMRKEQAGLTGLGPRGPLQLLRDHSLRRPVSISFILGIAMQFSGINAIYFYASEVLQQAGFSEWLIPYVSMGIGICDVFSSVLCTFIIEQFSRRGLLLTSYFQMTFHEPPPGPPPGLTLVSWMALCSAILLFLFIFFFSAGAAGTSMCVIMELFDQATRPAAMLIMGMLLWGGNFLLAVLFPLLVATLGSFCFLVFSSILMGTWIFIYLFLPETRGRSIADIAAAFVQCSSCLLTLLYPPKCSEQQSAP</sequence>
<feature type="transmembrane region" description="Helical" evidence="15">
    <location>
        <begin position="255"/>
        <end position="277"/>
    </location>
</feature>
<dbReference type="eggNOG" id="KOG0569">
    <property type="taxonomic scope" value="Eukaryota"/>
</dbReference>
<evidence type="ECO:0000256" key="11">
    <source>
        <dbReference type="ARBA" id="ARBA00023136"/>
    </source>
</evidence>
<dbReference type="GeneTree" id="ENSGT00940000161061"/>
<gene>
    <name evidence="17" type="primary">SLC2A11</name>
</gene>
<dbReference type="GO" id="GO:0046323">
    <property type="term" value="P:D-glucose import"/>
    <property type="evidence" value="ECO:0000318"/>
    <property type="project" value="GO_Central"/>
</dbReference>
<comment type="catalytic activity">
    <reaction evidence="1">
        <text>D-fructose(out) = D-fructose(in)</text>
        <dbReference type="Rhea" id="RHEA:60372"/>
        <dbReference type="ChEBI" id="CHEBI:37721"/>
    </reaction>
</comment>
<keyword evidence="11 15" id="KW-0472">Membrane</keyword>
<evidence type="ECO:0000313" key="18">
    <source>
        <dbReference type="Proteomes" id="UP000002279"/>
    </source>
</evidence>
<keyword evidence="6 14" id="KW-0813">Transport</keyword>
<proteinExistence type="inferred from homology"/>
<evidence type="ECO:0000256" key="6">
    <source>
        <dbReference type="ARBA" id="ARBA00022448"/>
    </source>
</evidence>
<accession>F7DCG6</accession>
<dbReference type="InterPro" id="IPR020846">
    <property type="entry name" value="MFS_dom"/>
</dbReference>
<dbReference type="Gene3D" id="1.20.1250.20">
    <property type="entry name" value="MFS general substrate transporter like domains"/>
    <property type="match status" value="1"/>
</dbReference>
<dbReference type="GO" id="GO:1990539">
    <property type="term" value="P:fructose import across plasma membrane"/>
    <property type="evidence" value="ECO:0007669"/>
    <property type="project" value="UniProtKB-ARBA"/>
</dbReference>
<feature type="transmembrane region" description="Helical" evidence="15">
    <location>
        <begin position="78"/>
        <end position="100"/>
    </location>
</feature>
<dbReference type="SUPFAM" id="SSF103473">
    <property type="entry name" value="MFS general substrate transporter"/>
    <property type="match status" value="1"/>
</dbReference>
<evidence type="ECO:0000256" key="2">
    <source>
        <dbReference type="ARBA" id="ARBA00004135"/>
    </source>
</evidence>
<evidence type="ECO:0000259" key="16">
    <source>
        <dbReference type="PROSITE" id="PS50850"/>
    </source>
</evidence>
<dbReference type="InterPro" id="IPR003663">
    <property type="entry name" value="Sugar/inositol_transpt"/>
</dbReference>
<dbReference type="OMA" id="GRFAYGI"/>
<evidence type="ECO:0000256" key="15">
    <source>
        <dbReference type="SAM" id="Phobius"/>
    </source>
</evidence>
<evidence type="ECO:0000256" key="9">
    <source>
        <dbReference type="ARBA" id="ARBA00022692"/>
    </source>
</evidence>
<dbReference type="InterPro" id="IPR045263">
    <property type="entry name" value="GLUT"/>
</dbReference>
<dbReference type="InParanoid" id="F7DCG6"/>
<dbReference type="InterPro" id="IPR036259">
    <property type="entry name" value="MFS_trans_sf"/>
</dbReference>
<evidence type="ECO:0000256" key="3">
    <source>
        <dbReference type="ARBA" id="ARBA00004651"/>
    </source>
</evidence>
<evidence type="ECO:0000256" key="8">
    <source>
        <dbReference type="ARBA" id="ARBA00022597"/>
    </source>
</evidence>
<dbReference type="GO" id="GO:0005353">
    <property type="term" value="F:fructose transmembrane transporter activity"/>
    <property type="evidence" value="ECO:0007669"/>
    <property type="project" value="UniProtKB-ARBA"/>
</dbReference>
<dbReference type="PANTHER" id="PTHR23503">
    <property type="entry name" value="SOLUTE CARRIER FAMILY 2"/>
    <property type="match status" value="1"/>
</dbReference>
<dbReference type="Bgee" id="ENSOANG00000012183">
    <property type="expression patterns" value="Expressed in adult mammalian kidney and 4 other cell types or tissues"/>
</dbReference>
<evidence type="ECO:0000256" key="13">
    <source>
        <dbReference type="ARBA" id="ARBA00031099"/>
    </source>
</evidence>
<feature type="transmembrane region" description="Helical" evidence="15">
    <location>
        <begin position="289"/>
        <end position="313"/>
    </location>
</feature>
<keyword evidence="9 15" id="KW-0812">Transmembrane</keyword>
<keyword evidence="8" id="KW-0762">Sugar transport</keyword>
<keyword evidence="7" id="KW-1003">Cell membrane</keyword>
<dbReference type="InterPro" id="IPR005829">
    <property type="entry name" value="Sugar_transporter_CS"/>
</dbReference>
<dbReference type="Pfam" id="PF00083">
    <property type="entry name" value="Sugar_tr"/>
    <property type="match status" value="1"/>
</dbReference>
<protein>
    <recommendedName>
        <fullName evidence="5">Solute carrier family 2, facilitated glucose transporter member 5</fullName>
    </recommendedName>
    <alternativeName>
        <fullName evidence="13">Fructose transporter</fullName>
    </alternativeName>
    <alternativeName>
        <fullName evidence="12">Glucose transporter type 5, small intestine</fullName>
    </alternativeName>
</protein>
<dbReference type="PANTHER" id="PTHR23503:SF54">
    <property type="entry name" value="MAJOR FACILITATOR SUPERFAMILY (MFS) PROFILE DOMAIN-CONTAINING PROTEIN"/>
    <property type="match status" value="1"/>
</dbReference>
<evidence type="ECO:0000256" key="12">
    <source>
        <dbReference type="ARBA" id="ARBA00029961"/>
    </source>
</evidence>
<dbReference type="PROSITE" id="PS50850">
    <property type="entry name" value="MFS"/>
    <property type="match status" value="1"/>
</dbReference>
<dbReference type="GO" id="GO:0042383">
    <property type="term" value="C:sarcolemma"/>
    <property type="evidence" value="ECO:0007669"/>
    <property type="project" value="UniProtKB-SubCell"/>
</dbReference>